<feature type="compositionally biased region" description="Basic residues" evidence="1">
    <location>
        <begin position="481"/>
        <end position="496"/>
    </location>
</feature>
<protein>
    <recommendedName>
        <fullName evidence="4">DUF4283 domain-containing protein</fullName>
    </recommendedName>
</protein>
<sequence>MARSRVSLTVEGKDFVFEHWRNAKPEEEVGITEKTRGKVFTGVLSLGGARWICKLLCQISGLSTLNGNTFTFDDRFFKIKAVTRSNRRGFFLQTLIVPKIYGRKAACLCFPAGENQKNWLLIGESFKDLLPQNKSAVQTQANPSGNDARVRENFSFADVCAAKPSLETNNRVSFRRGLTVMDAQWWQPVVLCSYVGKKPDWFWVRDKVRTVCGNLSMKITAEGEAIILFDDERCREKLLSIPPLQTWEGCFTFRSWGPRDGAFPMDLLQCDVMVKFSGIPFHLRTRRVVEALAMRCGTSFTIVDNSIDFCKGYAVVLIKKCDWCKLPRSITIEERGYLALVLVEATRCTTREEEELVGELSELRPTERVGEPPIEIGLPPITCGHVEPAASLTSMSHPPGFTAFEPARQDDFFCRPIVRNTNPFIEDHVETTLASKADQNSFEPLILLENNDDSGQSAHNDHHDGSDPFYDSEPIRPLAHTPKRYGKKPKQHKKVGAKGPLWGKQKWLWIASNKNSLHRRQQNRGPTVTTRATDEVIADLSPQRSPCTLAPSNPGPSSSFSPPVLSSPRNPNPFMVPFSSPPVSVVPNSQSSLGEGVPSSRMMTTHHNREEVLSSLIMCTTEEDFKQWLRWMVVPLAGELGMTTSMGLEGQIKLFTELGLQETVNQKAFEAPLQLPSGDFAIRDQFVSDVV</sequence>
<evidence type="ECO:0000256" key="1">
    <source>
        <dbReference type="SAM" id="MobiDB-lite"/>
    </source>
</evidence>
<dbReference type="OrthoDB" id="1749329at2759"/>
<proteinExistence type="predicted"/>
<gene>
    <name evidence="2" type="ORF">FRX31_029336</name>
</gene>
<organism evidence="2 3">
    <name type="scientific">Thalictrum thalictroides</name>
    <name type="common">Rue-anemone</name>
    <name type="synonym">Anemone thalictroides</name>
    <dbReference type="NCBI Taxonomy" id="46969"/>
    <lineage>
        <taxon>Eukaryota</taxon>
        <taxon>Viridiplantae</taxon>
        <taxon>Streptophyta</taxon>
        <taxon>Embryophyta</taxon>
        <taxon>Tracheophyta</taxon>
        <taxon>Spermatophyta</taxon>
        <taxon>Magnoliopsida</taxon>
        <taxon>Ranunculales</taxon>
        <taxon>Ranunculaceae</taxon>
        <taxon>Thalictroideae</taxon>
        <taxon>Thalictrum</taxon>
    </lineage>
</organism>
<reference evidence="2 3" key="1">
    <citation type="submission" date="2020-06" db="EMBL/GenBank/DDBJ databases">
        <title>Transcriptomic and genomic resources for Thalictrum thalictroides and T. hernandezii: Facilitating candidate gene discovery in an emerging model plant lineage.</title>
        <authorList>
            <person name="Arias T."/>
            <person name="Riano-Pachon D.M."/>
            <person name="Di Stilio V.S."/>
        </authorList>
    </citation>
    <scope>NUCLEOTIDE SEQUENCE [LARGE SCALE GENOMIC DNA]</scope>
    <source>
        <strain evidence="3">cv. WT478/WT964</strain>
        <tissue evidence="2">Leaves</tissue>
    </source>
</reference>
<dbReference type="EMBL" id="JABWDY010036587">
    <property type="protein sequence ID" value="KAF5181077.1"/>
    <property type="molecule type" value="Genomic_DNA"/>
</dbReference>
<feature type="compositionally biased region" description="Low complexity" evidence="1">
    <location>
        <begin position="551"/>
        <end position="575"/>
    </location>
</feature>
<feature type="region of interest" description="Disordered" evidence="1">
    <location>
        <begin position="450"/>
        <end position="497"/>
    </location>
</feature>
<keyword evidence="3" id="KW-1185">Reference proteome</keyword>
<name>A0A7J6V8G9_THATH</name>
<evidence type="ECO:0000313" key="3">
    <source>
        <dbReference type="Proteomes" id="UP000554482"/>
    </source>
</evidence>
<comment type="caution">
    <text evidence="2">The sequence shown here is derived from an EMBL/GenBank/DDBJ whole genome shotgun (WGS) entry which is preliminary data.</text>
</comment>
<dbReference type="Proteomes" id="UP000554482">
    <property type="component" value="Unassembled WGS sequence"/>
</dbReference>
<dbReference type="AlphaFoldDB" id="A0A7J6V8G9"/>
<evidence type="ECO:0008006" key="4">
    <source>
        <dbReference type="Google" id="ProtNLM"/>
    </source>
</evidence>
<feature type="region of interest" description="Disordered" evidence="1">
    <location>
        <begin position="538"/>
        <end position="575"/>
    </location>
</feature>
<accession>A0A7J6V8G9</accession>
<evidence type="ECO:0000313" key="2">
    <source>
        <dbReference type="EMBL" id="KAF5181077.1"/>
    </source>
</evidence>